<evidence type="ECO:0000313" key="3">
    <source>
        <dbReference type="Proteomes" id="UP000221165"/>
    </source>
</evidence>
<organism evidence="2 3">
    <name type="scientific">Cystoisospora suis</name>
    <dbReference type="NCBI Taxonomy" id="483139"/>
    <lineage>
        <taxon>Eukaryota</taxon>
        <taxon>Sar</taxon>
        <taxon>Alveolata</taxon>
        <taxon>Apicomplexa</taxon>
        <taxon>Conoidasida</taxon>
        <taxon>Coccidia</taxon>
        <taxon>Eucoccidiorida</taxon>
        <taxon>Eimeriorina</taxon>
        <taxon>Sarcocystidae</taxon>
        <taxon>Cystoisospora</taxon>
    </lineage>
</organism>
<feature type="non-terminal residue" evidence="2">
    <location>
        <position position="126"/>
    </location>
</feature>
<dbReference type="RefSeq" id="XP_067917021.1">
    <property type="nucleotide sequence ID" value="XM_068071004.1"/>
</dbReference>
<dbReference type="EMBL" id="MIGC01008793">
    <property type="protein sequence ID" value="PHJ15287.1"/>
    <property type="molecule type" value="Genomic_DNA"/>
</dbReference>
<feature type="region of interest" description="Disordered" evidence="1">
    <location>
        <begin position="46"/>
        <end position="126"/>
    </location>
</feature>
<accession>A0A2C6KBL8</accession>
<dbReference type="GeneID" id="94434215"/>
<reference evidence="2 3" key="1">
    <citation type="journal article" date="2017" name="Int. J. Parasitol.">
        <title>The genome of the protozoan parasite Cystoisospora suis and a reverse vaccinology approach to identify vaccine candidates.</title>
        <authorList>
            <person name="Palmieri N."/>
            <person name="Shrestha A."/>
            <person name="Ruttkowski B."/>
            <person name="Beck T."/>
            <person name="Vogl C."/>
            <person name="Tomley F."/>
            <person name="Blake D.P."/>
            <person name="Joachim A."/>
        </authorList>
    </citation>
    <scope>NUCLEOTIDE SEQUENCE [LARGE SCALE GENOMIC DNA]</scope>
    <source>
        <strain evidence="2 3">Wien I</strain>
    </source>
</reference>
<gene>
    <name evidence="2" type="ORF">CSUI_010903</name>
</gene>
<protein>
    <submittedName>
        <fullName evidence="2">Uncharacterized protein</fullName>
    </submittedName>
</protein>
<keyword evidence="3" id="KW-1185">Reference proteome</keyword>
<dbReference type="Proteomes" id="UP000221165">
    <property type="component" value="Unassembled WGS sequence"/>
</dbReference>
<dbReference type="VEuPathDB" id="ToxoDB:CSUI_010903"/>
<evidence type="ECO:0000313" key="2">
    <source>
        <dbReference type="EMBL" id="PHJ15287.1"/>
    </source>
</evidence>
<proteinExistence type="predicted"/>
<name>A0A2C6KBL8_9APIC</name>
<comment type="caution">
    <text evidence="2">The sequence shown here is derived from an EMBL/GenBank/DDBJ whole genome shotgun (WGS) entry which is preliminary data.</text>
</comment>
<sequence length="126" mass="13939">MERCEADFADHRRRVREHASHMRMSEGEFTCWLFGTAATEYAGLSLTSSPSCSETHSHQKRRGELSSSSTSSSSRKMLEGSDGGGGLDTGSVGDERRRREMKRKRGGLRDHPPRHSSIVGEKEGEG</sequence>
<dbReference type="AlphaFoldDB" id="A0A2C6KBL8"/>
<evidence type="ECO:0000256" key="1">
    <source>
        <dbReference type="SAM" id="MobiDB-lite"/>
    </source>
</evidence>